<dbReference type="AlphaFoldDB" id="A0A6C0JIC8"/>
<feature type="compositionally biased region" description="Polar residues" evidence="1">
    <location>
        <begin position="428"/>
        <end position="437"/>
    </location>
</feature>
<dbReference type="Pfam" id="PF19071">
    <property type="entry name" value="DUF5767"/>
    <property type="match status" value="1"/>
</dbReference>
<proteinExistence type="predicted"/>
<protein>
    <submittedName>
        <fullName evidence="2">Uncharacterized protein</fullName>
    </submittedName>
</protein>
<reference evidence="2" key="1">
    <citation type="journal article" date="2020" name="Nature">
        <title>Giant virus diversity and host interactions through global metagenomics.</title>
        <authorList>
            <person name="Schulz F."/>
            <person name="Roux S."/>
            <person name="Paez-Espino D."/>
            <person name="Jungbluth S."/>
            <person name="Walsh D.A."/>
            <person name="Denef V.J."/>
            <person name="McMahon K.D."/>
            <person name="Konstantinidis K.T."/>
            <person name="Eloe-Fadrosh E.A."/>
            <person name="Kyrpides N.C."/>
            <person name="Woyke T."/>
        </authorList>
    </citation>
    <scope>NUCLEOTIDE SEQUENCE</scope>
    <source>
        <strain evidence="2">GVMAG-M-3300027708-5</strain>
    </source>
</reference>
<feature type="region of interest" description="Disordered" evidence="1">
    <location>
        <begin position="348"/>
        <end position="393"/>
    </location>
</feature>
<sequence>MEIIDLGLNDLEPVSLNFNENKPSVNFGGGIEFLMNDKKKSSSNGMNLNLGELDSLEQELNDLTGQGHGQGNGQGNGQGQSTNIFAGASSGDTKTFTGFAANLFGLSSNSEQAAKPIHVEDELNDSNLGNATRESIGNTKTWDGYSKVSDANIGSASSSSSAKMNDRERRRKKRMMIKKLEEWYEKGLSKQNSHFNLDSPYEEVEDEYESAMEDKRKKDSIKLQGWWFMTFINSMEYANAAFNPFDLNLDGWGEQVSEDLDSYEEIFSELHDKYKGGKLAPEVSLLLRVAFSAAVLNFSNKALSSATPAFNDVIKQSPELMKMFTNATVNSMSQASPGFAMANNLMQEQNNRPRGPPPPAPVETKNQAPPPRPGSSMAYTEAPGNRPDLNAGRGTMFYEEGIEINSNFRDINQQQTVRPISVPPTPQNPSAMQQQQGRAEMRGPQTTDIDNILSGLKTRNINIQEATVEDDSMISISSLRDLQNSNMPKRSRRKNGSAKNTIALDI</sequence>
<evidence type="ECO:0000256" key="1">
    <source>
        <dbReference type="SAM" id="MobiDB-lite"/>
    </source>
</evidence>
<accession>A0A6C0JIC8</accession>
<dbReference type="InterPro" id="IPR043910">
    <property type="entry name" value="DUF5767"/>
</dbReference>
<feature type="region of interest" description="Disordered" evidence="1">
    <location>
        <begin position="418"/>
        <end position="447"/>
    </location>
</feature>
<dbReference type="EMBL" id="MN740404">
    <property type="protein sequence ID" value="QHU04781.1"/>
    <property type="molecule type" value="Genomic_DNA"/>
</dbReference>
<organism evidence="2">
    <name type="scientific">viral metagenome</name>
    <dbReference type="NCBI Taxonomy" id="1070528"/>
    <lineage>
        <taxon>unclassified sequences</taxon>
        <taxon>metagenomes</taxon>
        <taxon>organismal metagenomes</taxon>
    </lineage>
</organism>
<feature type="region of interest" description="Disordered" evidence="1">
    <location>
        <begin position="62"/>
        <end position="87"/>
    </location>
</feature>
<feature type="region of interest" description="Disordered" evidence="1">
    <location>
        <begin position="481"/>
        <end position="506"/>
    </location>
</feature>
<feature type="compositionally biased region" description="Gly residues" evidence="1">
    <location>
        <begin position="66"/>
        <end position="78"/>
    </location>
</feature>
<name>A0A6C0JIC8_9ZZZZ</name>
<evidence type="ECO:0000313" key="2">
    <source>
        <dbReference type="EMBL" id="QHU04781.1"/>
    </source>
</evidence>